<dbReference type="EMBL" id="CP059732">
    <property type="protein sequence ID" value="QMW05680.1"/>
    <property type="molecule type" value="Genomic_DNA"/>
</dbReference>
<reference evidence="1 2" key="1">
    <citation type="submission" date="2020-07" db="EMBL/GenBank/DDBJ databases">
        <title>Spirosoma foliorum sp. nov., isolated from the leaves on the Nejang mountain Korea, Republic of.</title>
        <authorList>
            <person name="Ho H."/>
            <person name="Lee Y.-J."/>
            <person name="Nurcahyanto D.-A."/>
            <person name="Kim S.-G."/>
        </authorList>
    </citation>
    <scope>NUCLEOTIDE SEQUENCE [LARGE SCALE GENOMIC DNA]</scope>
    <source>
        <strain evidence="1 2">PL0136</strain>
    </source>
</reference>
<name>A0A7G5H3I8_9BACT</name>
<proteinExistence type="predicted"/>
<dbReference type="RefSeq" id="WP_182463061.1">
    <property type="nucleotide sequence ID" value="NZ_CP059732.1"/>
</dbReference>
<organism evidence="1 2">
    <name type="scientific">Spirosoma foliorum</name>
    <dbReference type="NCBI Taxonomy" id="2710596"/>
    <lineage>
        <taxon>Bacteria</taxon>
        <taxon>Pseudomonadati</taxon>
        <taxon>Bacteroidota</taxon>
        <taxon>Cytophagia</taxon>
        <taxon>Cytophagales</taxon>
        <taxon>Cytophagaceae</taxon>
        <taxon>Spirosoma</taxon>
    </lineage>
</organism>
<dbReference type="Proteomes" id="UP000515369">
    <property type="component" value="Chromosome"/>
</dbReference>
<accession>A0A7G5H3I8</accession>
<sequence length="135" mass="15019">MEDFTPDQRIGIIRGYCTMAQALNEYQVIHWPELSHEQHLDLNAYQNSLLNRAQDLETQASRPAFVNASVMATNVQQATADAQASLRRIRNLTLALNVGAITVALAAYVARANLRGIQTALRELGDLLMLENKVE</sequence>
<gene>
    <name evidence="1" type="ORF">H3H32_12710</name>
</gene>
<protein>
    <submittedName>
        <fullName evidence="1">Uncharacterized protein</fullName>
    </submittedName>
</protein>
<evidence type="ECO:0000313" key="1">
    <source>
        <dbReference type="EMBL" id="QMW05680.1"/>
    </source>
</evidence>
<keyword evidence="2" id="KW-1185">Reference proteome</keyword>
<dbReference type="AlphaFoldDB" id="A0A7G5H3I8"/>
<dbReference type="KEGG" id="sfol:H3H32_12710"/>
<evidence type="ECO:0000313" key="2">
    <source>
        <dbReference type="Proteomes" id="UP000515369"/>
    </source>
</evidence>